<name>A0A1V2GWF5_9PROT</name>
<dbReference type="EMBL" id="MLCO01000267">
    <property type="protein sequence ID" value="ONG47661.1"/>
    <property type="molecule type" value="Genomic_DNA"/>
</dbReference>
<sequence length="277" mass="29124">MTEQSAADRGGNRAYAVSLARGMAGALIFAFPLVMTMEMWSIGFSVTPGRLLLFLVLGLGVLAGLAYYSGFEPAADWLDALLDALGAFAIGLVGSGLLLWLFGIVTPELGWRAAVGMVALQAVPAGMGAVAARRQFGARDGEAREDRAGYPAQLFLMVAGALFLAFNVAPTEEVLLIALRMQPWPLVGLMGLSLLLLHLLVYTIGFAGQEQRPEGAGAWRTFCAYSLAGYGLALAVSFYALWTFGRADLASLPMMAMATVVLGFPAALGAAIARLVV</sequence>
<feature type="transmembrane region" description="Helical" evidence="1">
    <location>
        <begin position="152"/>
        <end position="169"/>
    </location>
</feature>
<keyword evidence="1" id="KW-0472">Membrane</keyword>
<dbReference type="RefSeq" id="WP_076959606.1">
    <property type="nucleotide sequence ID" value="NZ_MLCO01000267.1"/>
</dbReference>
<dbReference type="OrthoDB" id="147125at2"/>
<feature type="transmembrane region" description="Helical" evidence="1">
    <location>
        <begin position="12"/>
        <end position="31"/>
    </location>
</feature>
<evidence type="ECO:0000313" key="2">
    <source>
        <dbReference type="EMBL" id="ONG47661.1"/>
    </source>
</evidence>
<dbReference type="Proteomes" id="UP000188879">
    <property type="component" value="Unassembled WGS sequence"/>
</dbReference>
<reference evidence="2 3" key="1">
    <citation type="submission" date="2016-10" db="EMBL/GenBank/DDBJ databases">
        <title>Draft Genome sequence of Roseomonas sp. strain M3.</title>
        <authorList>
            <person name="Subhash Y."/>
            <person name="Lee S."/>
        </authorList>
    </citation>
    <scope>NUCLEOTIDE SEQUENCE [LARGE SCALE GENOMIC DNA]</scope>
    <source>
        <strain evidence="2 3">M3</strain>
    </source>
</reference>
<protein>
    <recommendedName>
        <fullName evidence="4">TIGR02587 family membrane protein</fullName>
    </recommendedName>
</protein>
<feature type="transmembrane region" description="Helical" evidence="1">
    <location>
        <begin position="254"/>
        <end position="276"/>
    </location>
</feature>
<dbReference type="InterPro" id="IPR013416">
    <property type="entry name" value="CHP02587_IM"/>
</dbReference>
<feature type="transmembrane region" description="Helical" evidence="1">
    <location>
        <begin position="219"/>
        <end position="242"/>
    </location>
</feature>
<comment type="caution">
    <text evidence="2">The sequence shown here is derived from an EMBL/GenBank/DDBJ whole genome shotgun (WGS) entry which is preliminary data.</text>
</comment>
<evidence type="ECO:0000313" key="3">
    <source>
        <dbReference type="Proteomes" id="UP000188879"/>
    </source>
</evidence>
<keyword evidence="1" id="KW-0812">Transmembrane</keyword>
<organism evidence="2 3">
    <name type="scientific">Teichococcus deserti</name>
    <dbReference type="NCBI Taxonomy" id="1817963"/>
    <lineage>
        <taxon>Bacteria</taxon>
        <taxon>Pseudomonadati</taxon>
        <taxon>Pseudomonadota</taxon>
        <taxon>Alphaproteobacteria</taxon>
        <taxon>Acetobacterales</taxon>
        <taxon>Roseomonadaceae</taxon>
        <taxon>Roseomonas</taxon>
    </lineage>
</organism>
<dbReference type="AlphaFoldDB" id="A0A1V2GWF5"/>
<feature type="transmembrane region" description="Helical" evidence="1">
    <location>
        <begin position="109"/>
        <end position="131"/>
    </location>
</feature>
<gene>
    <name evidence="2" type="ORF">BKE38_22895</name>
</gene>
<feature type="transmembrane region" description="Helical" evidence="1">
    <location>
        <begin position="51"/>
        <end position="68"/>
    </location>
</feature>
<feature type="transmembrane region" description="Helical" evidence="1">
    <location>
        <begin position="80"/>
        <end position="103"/>
    </location>
</feature>
<keyword evidence="3" id="KW-1185">Reference proteome</keyword>
<dbReference type="NCBIfam" id="TIGR02587">
    <property type="entry name" value="TIGR02587 family membrane protein"/>
    <property type="match status" value="1"/>
</dbReference>
<accession>A0A1V2GWF5</accession>
<evidence type="ECO:0000256" key="1">
    <source>
        <dbReference type="SAM" id="Phobius"/>
    </source>
</evidence>
<proteinExistence type="predicted"/>
<dbReference type="Pfam" id="PF09622">
    <property type="entry name" value="DUF2391"/>
    <property type="match status" value="1"/>
</dbReference>
<dbReference type="InterPro" id="IPR024464">
    <property type="entry name" value="DUF2391"/>
</dbReference>
<evidence type="ECO:0008006" key="4">
    <source>
        <dbReference type="Google" id="ProtNLM"/>
    </source>
</evidence>
<feature type="transmembrane region" description="Helical" evidence="1">
    <location>
        <begin position="189"/>
        <end position="207"/>
    </location>
</feature>
<keyword evidence="1" id="KW-1133">Transmembrane helix</keyword>